<keyword evidence="2" id="KW-0472">Membrane</keyword>
<evidence type="ECO:0000256" key="2">
    <source>
        <dbReference type="SAM" id="Phobius"/>
    </source>
</evidence>
<evidence type="ECO:0000313" key="3">
    <source>
        <dbReference type="EMBL" id="RNA18326.1"/>
    </source>
</evidence>
<reference evidence="3 4" key="1">
    <citation type="journal article" date="2018" name="Sci. Rep.">
        <title>Genomic signatures of local adaptation to the degree of environmental predictability in rotifers.</title>
        <authorList>
            <person name="Franch-Gras L."/>
            <person name="Hahn C."/>
            <person name="Garcia-Roger E.M."/>
            <person name="Carmona M.J."/>
            <person name="Serra M."/>
            <person name="Gomez A."/>
        </authorList>
    </citation>
    <scope>NUCLEOTIDE SEQUENCE [LARGE SCALE GENOMIC DNA]</scope>
    <source>
        <strain evidence="3">HYR1</strain>
    </source>
</reference>
<dbReference type="Proteomes" id="UP000276133">
    <property type="component" value="Unassembled WGS sequence"/>
</dbReference>
<keyword evidence="4" id="KW-1185">Reference proteome</keyword>
<name>A0A3M7R454_BRAPC</name>
<accession>A0A3M7R454</accession>
<evidence type="ECO:0000256" key="1">
    <source>
        <dbReference type="SAM" id="MobiDB-lite"/>
    </source>
</evidence>
<keyword evidence="2" id="KW-1133">Transmembrane helix</keyword>
<dbReference type="EMBL" id="REGN01004263">
    <property type="protein sequence ID" value="RNA18326.1"/>
    <property type="molecule type" value="Genomic_DNA"/>
</dbReference>
<proteinExistence type="predicted"/>
<comment type="caution">
    <text evidence="3">The sequence shown here is derived from an EMBL/GenBank/DDBJ whole genome shotgun (WGS) entry which is preliminary data.</text>
</comment>
<feature type="transmembrane region" description="Helical" evidence="2">
    <location>
        <begin position="29"/>
        <end position="50"/>
    </location>
</feature>
<keyword evidence="2" id="KW-0812">Transmembrane</keyword>
<protein>
    <submittedName>
        <fullName evidence="3">Uncharacterized protein</fullName>
    </submittedName>
</protein>
<evidence type="ECO:0000313" key="4">
    <source>
        <dbReference type="Proteomes" id="UP000276133"/>
    </source>
</evidence>
<feature type="non-terminal residue" evidence="3">
    <location>
        <position position="116"/>
    </location>
</feature>
<feature type="region of interest" description="Disordered" evidence="1">
    <location>
        <begin position="1"/>
        <end position="20"/>
    </location>
</feature>
<sequence length="116" mass="13010">MERTREEADEGGGGVDEMPPGGADAHSLFTLWCVLTFLFLLSIAFTHSFFHTSSSSRSSPTGYSEKERRRTAAIRLGDNCRLPLVPITFDTTRSSLVYSFWTSRAEKLPRDFDVVN</sequence>
<dbReference type="AlphaFoldDB" id="A0A3M7R454"/>
<gene>
    <name evidence="3" type="ORF">BpHYR1_040241</name>
</gene>
<organism evidence="3 4">
    <name type="scientific">Brachionus plicatilis</name>
    <name type="common">Marine rotifer</name>
    <name type="synonym">Brachionus muelleri</name>
    <dbReference type="NCBI Taxonomy" id="10195"/>
    <lineage>
        <taxon>Eukaryota</taxon>
        <taxon>Metazoa</taxon>
        <taxon>Spiralia</taxon>
        <taxon>Gnathifera</taxon>
        <taxon>Rotifera</taxon>
        <taxon>Eurotatoria</taxon>
        <taxon>Monogononta</taxon>
        <taxon>Pseudotrocha</taxon>
        <taxon>Ploima</taxon>
        <taxon>Brachionidae</taxon>
        <taxon>Brachionus</taxon>
    </lineage>
</organism>